<dbReference type="GO" id="GO:0006915">
    <property type="term" value="P:apoptotic process"/>
    <property type="evidence" value="ECO:0007669"/>
    <property type="project" value="TreeGrafter"/>
</dbReference>
<proteinExistence type="inferred from homology"/>
<dbReference type="PROSITE" id="PS50207">
    <property type="entry name" value="CASPASE_P10"/>
    <property type="match status" value="1"/>
</dbReference>
<dbReference type="InterPro" id="IPR001309">
    <property type="entry name" value="Pept_C14_p20"/>
</dbReference>
<evidence type="ECO:0000313" key="7">
    <source>
        <dbReference type="Proteomes" id="UP001286313"/>
    </source>
</evidence>
<dbReference type="Pfam" id="PF00656">
    <property type="entry name" value="Peptidase_C14"/>
    <property type="match status" value="1"/>
</dbReference>
<feature type="domain" description="Caspase family p20" evidence="5">
    <location>
        <begin position="74"/>
        <end position="203"/>
    </location>
</feature>
<evidence type="ECO:0000313" key="6">
    <source>
        <dbReference type="EMBL" id="KAK3882109.1"/>
    </source>
</evidence>
<dbReference type="EMBL" id="JAWQEG010001133">
    <property type="protein sequence ID" value="KAK3882109.1"/>
    <property type="molecule type" value="Genomic_DNA"/>
</dbReference>
<name>A0AAE1FYG6_PETCI</name>
<dbReference type="GO" id="GO:0005737">
    <property type="term" value="C:cytoplasm"/>
    <property type="evidence" value="ECO:0007669"/>
    <property type="project" value="TreeGrafter"/>
</dbReference>
<keyword evidence="7" id="KW-1185">Reference proteome</keyword>
<feature type="region of interest" description="Disordered" evidence="3">
    <location>
        <begin position="36"/>
        <end position="57"/>
    </location>
</feature>
<feature type="compositionally biased region" description="Low complexity" evidence="3">
    <location>
        <begin position="36"/>
        <end position="53"/>
    </location>
</feature>
<dbReference type="PANTHER" id="PTHR10454:SF232">
    <property type="entry name" value="AT03047P-RELATED"/>
    <property type="match status" value="1"/>
</dbReference>
<evidence type="ECO:0000256" key="2">
    <source>
        <dbReference type="RuleBase" id="RU003971"/>
    </source>
</evidence>
<dbReference type="GO" id="GO:0006508">
    <property type="term" value="P:proteolysis"/>
    <property type="evidence" value="ECO:0007669"/>
    <property type="project" value="InterPro"/>
</dbReference>
<evidence type="ECO:0008006" key="8">
    <source>
        <dbReference type="Google" id="ProtNLM"/>
    </source>
</evidence>
<sequence>MRLTDVIGSKIKVDTMSCEGESDVLDHANAVVKKGSATLTSPTTHTPAATPSHRPQAAMSVDSHSLEYRMNHKKRGLALIIVYENYDGKVSMKRESAQNDVESTVKAFKYLEFETEVHWDLKGDALKLVLKKVAAKDHNQHDALAVIFMSHGELNEKNNREFIWVYDGKVETSVLWENFTAEKCPTLAGKPKLFFIQACRGDKTDKGIQLKKPRGVGVTTDYFDPRKNEDYVIPIHADMLMMWASYPGMYAFKSNNFGMKGSVFIHFLCQVLLEDSHHDDLATLLLRVTREVAIKYESCIPDNRILDSNKQIPYTLSTLMRKVYFFERN</sequence>
<dbReference type="InterPro" id="IPR002398">
    <property type="entry name" value="Pept_C14"/>
</dbReference>
<dbReference type="InterPro" id="IPR011600">
    <property type="entry name" value="Pept_C14_caspase"/>
</dbReference>
<dbReference type="InterPro" id="IPR002138">
    <property type="entry name" value="Pept_C14_p10"/>
</dbReference>
<dbReference type="PRINTS" id="PR00376">
    <property type="entry name" value="IL1BCENZYME"/>
</dbReference>
<dbReference type="SUPFAM" id="SSF52129">
    <property type="entry name" value="Caspase-like"/>
    <property type="match status" value="1"/>
</dbReference>
<gene>
    <name evidence="6" type="ORF">Pcinc_013495</name>
</gene>
<dbReference type="Proteomes" id="UP001286313">
    <property type="component" value="Unassembled WGS sequence"/>
</dbReference>
<dbReference type="PROSITE" id="PS50208">
    <property type="entry name" value="CASPASE_P20"/>
    <property type="match status" value="1"/>
</dbReference>
<dbReference type="PROSITE" id="PS01122">
    <property type="entry name" value="CASPASE_CYS"/>
    <property type="match status" value="1"/>
</dbReference>
<evidence type="ECO:0000259" key="5">
    <source>
        <dbReference type="PROSITE" id="PS50208"/>
    </source>
</evidence>
<dbReference type="GO" id="GO:0004197">
    <property type="term" value="F:cysteine-type endopeptidase activity"/>
    <property type="evidence" value="ECO:0007669"/>
    <property type="project" value="InterPro"/>
</dbReference>
<comment type="similarity">
    <text evidence="1 2">Belongs to the peptidase C14A family.</text>
</comment>
<dbReference type="InterPro" id="IPR029030">
    <property type="entry name" value="Caspase-like_dom_sf"/>
</dbReference>
<accession>A0AAE1FYG6</accession>
<organism evidence="6 7">
    <name type="scientific">Petrolisthes cinctipes</name>
    <name type="common">Flat porcelain crab</name>
    <dbReference type="NCBI Taxonomy" id="88211"/>
    <lineage>
        <taxon>Eukaryota</taxon>
        <taxon>Metazoa</taxon>
        <taxon>Ecdysozoa</taxon>
        <taxon>Arthropoda</taxon>
        <taxon>Crustacea</taxon>
        <taxon>Multicrustacea</taxon>
        <taxon>Malacostraca</taxon>
        <taxon>Eumalacostraca</taxon>
        <taxon>Eucarida</taxon>
        <taxon>Decapoda</taxon>
        <taxon>Pleocyemata</taxon>
        <taxon>Anomura</taxon>
        <taxon>Galatheoidea</taxon>
        <taxon>Porcellanidae</taxon>
        <taxon>Petrolisthes</taxon>
    </lineage>
</organism>
<dbReference type="Gene3D" id="3.40.50.1460">
    <property type="match status" value="1"/>
</dbReference>
<evidence type="ECO:0000256" key="3">
    <source>
        <dbReference type="SAM" id="MobiDB-lite"/>
    </source>
</evidence>
<reference evidence="6" key="1">
    <citation type="submission" date="2023-10" db="EMBL/GenBank/DDBJ databases">
        <title>Genome assemblies of two species of porcelain crab, Petrolisthes cinctipes and Petrolisthes manimaculis (Anomura: Porcellanidae).</title>
        <authorList>
            <person name="Angst P."/>
        </authorList>
    </citation>
    <scope>NUCLEOTIDE SEQUENCE</scope>
    <source>
        <strain evidence="6">PB745_01</strain>
        <tissue evidence="6">Gill</tissue>
    </source>
</reference>
<comment type="caution">
    <text evidence="6">The sequence shown here is derived from an EMBL/GenBank/DDBJ whole genome shotgun (WGS) entry which is preliminary data.</text>
</comment>
<dbReference type="SMART" id="SM00115">
    <property type="entry name" value="CASc"/>
    <property type="match status" value="1"/>
</dbReference>
<feature type="domain" description="Caspase family p10" evidence="4">
    <location>
        <begin position="229"/>
        <end position="327"/>
    </location>
</feature>
<protein>
    <recommendedName>
        <fullName evidence="8">Caspase-1</fullName>
    </recommendedName>
</protein>
<dbReference type="InterPro" id="IPR033139">
    <property type="entry name" value="Caspase_cys_AS"/>
</dbReference>
<dbReference type="InterPro" id="IPR015917">
    <property type="entry name" value="Pept_C14A"/>
</dbReference>
<evidence type="ECO:0000256" key="1">
    <source>
        <dbReference type="ARBA" id="ARBA00010134"/>
    </source>
</evidence>
<evidence type="ECO:0000259" key="4">
    <source>
        <dbReference type="PROSITE" id="PS50207"/>
    </source>
</evidence>
<dbReference type="PANTHER" id="PTHR10454">
    <property type="entry name" value="CASPASE"/>
    <property type="match status" value="1"/>
</dbReference>
<dbReference type="GO" id="GO:0043525">
    <property type="term" value="P:positive regulation of neuron apoptotic process"/>
    <property type="evidence" value="ECO:0007669"/>
    <property type="project" value="TreeGrafter"/>
</dbReference>
<dbReference type="AlphaFoldDB" id="A0AAE1FYG6"/>